<dbReference type="GO" id="GO:0031201">
    <property type="term" value="C:SNARE complex"/>
    <property type="evidence" value="ECO:0007669"/>
    <property type="project" value="TreeGrafter"/>
</dbReference>
<dbReference type="PANTHER" id="PTHR19957">
    <property type="entry name" value="SYNTAXIN"/>
    <property type="match status" value="1"/>
</dbReference>
<feature type="domain" description="T-SNARE coiled-coil homology" evidence="2">
    <location>
        <begin position="26"/>
        <end position="88"/>
    </location>
</feature>
<dbReference type="Proteomes" id="UP000663868">
    <property type="component" value="Unassembled WGS sequence"/>
</dbReference>
<dbReference type="EMBL" id="CAJOBB010001388">
    <property type="protein sequence ID" value="CAF3850312.1"/>
    <property type="molecule type" value="Genomic_DNA"/>
</dbReference>
<feature type="transmembrane region" description="Helical" evidence="1">
    <location>
        <begin position="100"/>
        <end position="123"/>
    </location>
</feature>
<dbReference type="SMART" id="SM00397">
    <property type="entry name" value="t_SNARE"/>
    <property type="match status" value="1"/>
</dbReference>
<sequence length="127" mass="14522">MIDRRQANEPIYYGADQLQKTDENQLRSLDERHDDLRQLEDNIVQLHEIHRDFSELVSGQNQLIDNIEADVVKTETHVMVGASNIAKTVQLQSAIRRKKILCCSIVLIIVAIGITIGLIIYFVKKPK</sequence>
<dbReference type="EMBL" id="CAJNOE010000251">
    <property type="protein sequence ID" value="CAF1090993.1"/>
    <property type="molecule type" value="Genomic_DNA"/>
</dbReference>
<protein>
    <recommendedName>
        <fullName evidence="2">t-SNARE coiled-coil homology domain-containing protein</fullName>
    </recommendedName>
</protein>
<dbReference type="InterPro" id="IPR045242">
    <property type="entry name" value="Syntaxin"/>
</dbReference>
<dbReference type="AlphaFoldDB" id="A0A819EGR1"/>
<gene>
    <name evidence="3" type="ORF">IZO911_LOCUS22497</name>
    <name evidence="4" type="ORF">KXQ929_LOCUS20059</name>
</gene>
<evidence type="ECO:0000259" key="2">
    <source>
        <dbReference type="PROSITE" id="PS50192"/>
    </source>
</evidence>
<reference evidence="4" key="1">
    <citation type="submission" date="2021-02" db="EMBL/GenBank/DDBJ databases">
        <authorList>
            <person name="Nowell W R."/>
        </authorList>
    </citation>
    <scope>NUCLEOTIDE SEQUENCE</scope>
</reference>
<dbReference type="SUPFAM" id="SSF58038">
    <property type="entry name" value="SNARE fusion complex"/>
    <property type="match status" value="1"/>
</dbReference>
<dbReference type="GO" id="GO:0006906">
    <property type="term" value="P:vesicle fusion"/>
    <property type="evidence" value="ECO:0007669"/>
    <property type="project" value="TreeGrafter"/>
</dbReference>
<dbReference type="Pfam" id="PF05739">
    <property type="entry name" value="SNARE"/>
    <property type="match status" value="1"/>
</dbReference>
<dbReference type="GO" id="GO:0006886">
    <property type="term" value="P:intracellular protein transport"/>
    <property type="evidence" value="ECO:0007669"/>
    <property type="project" value="TreeGrafter"/>
</dbReference>
<dbReference type="GO" id="GO:0000149">
    <property type="term" value="F:SNARE binding"/>
    <property type="evidence" value="ECO:0007669"/>
    <property type="project" value="TreeGrafter"/>
</dbReference>
<evidence type="ECO:0000313" key="4">
    <source>
        <dbReference type="EMBL" id="CAF3850312.1"/>
    </source>
</evidence>
<dbReference type="InterPro" id="IPR000727">
    <property type="entry name" value="T_SNARE_dom"/>
</dbReference>
<dbReference type="GO" id="GO:0012505">
    <property type="term" value="C:endomembrane system"/>
    <property type="evidence" value="ECO:0007669"/>
    <property type="project" value="TreeGrafter"/>
</dbReference>
<organism evidence="4 5">
    <name type="scientific">Adineta steineri</name>
    <dbReference type="NCBI Taxonomy" id="433720"/>
    <lineage>
        <taxon>Eukaryota</taxon>
        <taxon>Metazoa</taxon>
        <taxon>Spiralia</taxon>
        <taxon>Gnathifera</taxon>
        <taxon>Rotifera</taxon>
        <taxon>Eurotatoria</taxon>
        <taxon>Bdelloidea</taxon>
        <taxon>Adinetida</taxon>
        <taxon>Adinetidae</taxon>
        <taxon>Adineta</taxon>
    </lineage>
</organism>
<comment type="caution">
    <text evidence="4">The sequence shown here is derived from an EMBL/GenBank/DDBJ whole genome shotgun (WGS) entry which is preliminary data.</text>
</comment>
<name>A0A819EGR1_9BILA</name>
<dbReference type="GO" id="GO:0048278">
    <property type="term" value="P:vesicle docking"/>
    <property type="evidence" value="ECO:0007669"/>
    <property type="project" value="TreeGrafter"/>
</dbReference>
<dbReference type="Proteomes" id="UP000663860">
    <property type="component" value="Unassembled WGS sequence"/>
</dbReference>
<evidence type="ECO:0000313" key="3">
    <source>
        <dbReference type="EMBL" id="CAF1090993.1"/>
    </source>
</evidence>
<dbReference type="GO" id="GO:0005484">
    <property type="term" value="F:SNAP receptor activity"/>
    <property type="evidence" value="ECO:0007669"/>
    <property type="project" value="TreeGrafter"/>
</dbReference>
<dbReference type="PROSITE" id="PS50192">
    <property type="entry name" value="T_SNARE"/>
    <property type="match status" value="1"/>
</dbReference>
<keyword evidence="1" id="KW-1133">Transmembrane helix</keyword>
<proteinExistence type="predicted"/>
<keyword evidence="1" id="KW-0472">Membrane</keyword>
<accession>A0A819EGR1</accession>
<evidence type="ECO:0000313" key="5">
    <source>
        <dbReference type="Proteomes" id="UP000663868"/>
    </source>
</evidence>
<evidence type="ECO:0000256" key="1">
    <source>
        <dbReference type="SAM" id="Phobius"/>
    </source>
</evidence>
<keyword evidence="1" id="KW-0812">Transmembrane</keyword>
<dbReference type="Gene3D" id="1.20.5.110">
    <property type="match status" value="1"/>
</dbReference>